<reference evidence="1 2" key="1">
    <citation type="journal article" date="2016" name="Sci. Rep.">
        <title>Metabolic traits of an uncultured archaeal lineage -MSBL1- from brine pools of the Red Sea.</title>
        <authorList>
            <person name="Mwirichia R."/>
            <person name="Alam I."/>
            <person name="Rashid M."/>
            <person name="Vinu M."/>
            <person name="Ba-Alawi W."/>
            <person name="Anthony Kamau A."/>
            <person name="Kamanda Ngugi D."/>
            <person name="Goker M."/>
            <person name="Klenk H.P."/>
            <person name="Bajic V."/>
            <person name="Stingl U."/>
        </authorList>
    </citation>
    <scope>NUCLEOTIDE SEQUENCE [LARGE SCALE GENOMIC DNA]</scope>
    <source>
        <strain evidence="1">SCGC-AAA259O05</strain>
    </source>
</reference>
<dbReference type="SUPFAM" id="SSF89447">
    <property type="entry name" value="AbrB/MazE/MraZ-like"/>
    <property type="match status" value="1"/>
</dbReference>
<dbReference type="EMBL" id="LHXV01000051">
    <property type="protein sequence ID" value="KXB00327.1"/>
    <property type="molecule type" value="Genomic_DNA"/>
</dbReference>
<accession>A0A133V1K3</accession>
<sequence length="118" mass="13807">MTQTVKMEGETRELAWLPLPKEILESSDLSIGDWVLIKHADQEITIEKIETEQITVEIDTELLERILTFRDIEGYYTLEEALSNLVRKGLAYLYRERGEEDKAEKIEKSWLVQIHSGR</sequence>
<gene>
    <name evidence="1" type="ORF">AKJ41_04170</name>
</gene>
<name>A0A133V1K3_9EURY</name>
<dbReference type="Proteomes" id="UP000070344">
    <property type="component" value="Unassembled WGS sequence"/>
</dbReference>
<organism evidence="1 2">
    <name type="scientific">candidate division MSBL1 archaeon SCGC-AAA259O05</name>
    <dbReference type="NCBI Taxonomy" id="1698271"/>
    <lineage>
        <taxon>Archaea</taxon>
        <taxon>Methanobacteriati</taxon>
        <taxon>Methanobacteriota</taxon>
        <taxon>candidate division MSBL1</taxon>
    </lineage>
</organism>
<protein>
    <recommendedName>
        <fullName evidence="3">SpoVT-AbrB domain-containing protein</fullName>
    </recommendedName>
</protein>
<dbReference type="AlphaFoldDB" id="A0A133V1K3"/>
<dbReference type="InterPro" id="IPR037914">
    <property type="entry name" value="SpoVT-AbrB_sf"/>
</dbReference>
<evidence type="ECO:0000313" key="2">
    <source>
        <dbReference type="Proteomes" id="UP000070344"/>
    </source>
</evidence>
<evidence type="ECO:0000313" key="1">
    <source>
        <dbReference type="EMBL" id="KXB00327.1"/>
    </source>
</evidence>
<keyword evidence="2" id="KW-1185">Reference proteome</keyword>
<comment type="caution">
    <text evidence="1">The sequence shown here is derived from an EMBL/GenBank/DDBJ whole genome shotgun (WGS) entry which is preliminary data.</text>
</comment>
<evidence type="ECO:0008006" key="3">
    <source>
        <dbReference type="Google" id="ProtNLM"/>
    </source>
</evidence>
<proteinExistence type="predicted"/>